<sequence length="108" mass="12143">MNKVISQTKKTNHDNDCAIYVKQFRHFFKSNVIGPFNFKVTTGKMHAIIGASGSGKTVFIKSLIGGYAKHSGIIKILGKDIKDLEVKKRLVMSQNSLLFPKKYQPIIF</sequence>
<proteinExistence type="predicted"/>
<evidence type="ECO:0000256" key="1">
    <source>
        <dbReference type="ARBA" id="ARBA00022448"/>
    </source>
</evidence>
<dbReference type="RefSeq" id="WP_053040835.1">
    <property type="nucleotide sequence ID" value="NZ_CP011856.1"/>
</dbReference>
<dbReference type="Gene3D" id="3.40.50.300">
    <property type="entry name" value="P-loop containing nucleotide triphosphate hydrolases"/>
    <property type="match status" value="1"/>
</dbReference>
<feature type="domain" description="ABC transporter" evidence="2">
    <location>
        <begin position="36"/>
        <end position="101"/>
    </location>
</feature>
<evidence type="ECO:0000313" key="3">
    <source>
        <dbReference type="EMBL" id="AKM54294.1"/>
    </source>
</evidence>
<dbReference type="Proteomes" id="UP000035661">
    <property type="component" value="Chromosome"/>
</dbReference>
<keyword evidence="1" id="KW-0813">Transport</keyword>
<dbReference type="SUPFAM" id="SSF52540">
    <property type="entry name" value="P-loop containing nucleoside triphosphate hydrolases"/>
    <property type="match status" value="1"/>
</dbReference>
<protein>
    <recommendedName>
        <fullName evidence="2">ABC transporter domain-containing protein</fullName>
    </recommendedName>
</protein>
<dbReference type="InterPro" id="IPR050093">
    <property type="entry name" value="ABC_SmlMolc_Importer"/>
</dbReference>
<dbReference type="AlphaFoldDB" id="A0A0H3XLB7"/>
<dbReference type="GO" id="GO:0016887">
    <property type="term" value="F:ATP hydrolysis activity"/>
    <property type="evidence" value="ECO:0007669"/>
    <property type="project" value="InterPro"/>
</dbReference>
<dbReference type="PANTHER" id="PTHR42781">
    <property type="entry name" value="SPERMIDINE/PUTRESCINE IMPORT ATP-BINDING PROTEIN POTA"/>
    <property type="match status" value="1"/>
</dbReference>
<dbReference type="InterPro" id="IPR027417">
    <property type="entry name" value="P-loop_NTPase"/>
</dbReference>
<dbReference type="PANTHER" id="PTHR42781:SF4">
    <property type="entry name" value="SPERMIDINE_PUTRESCINE IMPORT ATP-BINDING PROTEIN POTA"/>
    <property type="match status" value="1"/>
</dbReference>
<accession>A0A0H3XLB7</accession>
<dbReference type="EMBL" id="CP011856">
    <property type="protein sequence ID" value="AKM54294.1"/>
    <property type="molecule type" value="Genomic_DNA"/>
</dbReference>
<dbReference type="InterPro" id="IPR003439">
    <property type="entry name" value="ABC_transporter-like_ATP-bd"/>
</dbReference>
<reference evidence="4" key="2">
    <citation type="submission" date="2015-06" db="EMBL/GenBank/DDBJ databases">
        <title>Complete genome sequence of Spiroplasma eriocheiris TDA-040725-5 (DSM 21848).</title>
        <authorList>
            <person name="Lo W.-S."/>
            <person name="Kuo C.-H."/>
        </authorList>
    </citation>
    <scope>NUCLEOTIDE SEQUENCE [LARGE SCALE GENOMIC DNA]</scope>
    <source>
        <strain evidence="4">TDA-040725-5</strain>
    </source>
</reference>
<gene>
    <name evidence="3" type="ORF">SERIO_v1c07310</name>
</gene>
<dbReference type="GO" id="GO:0005524">
    <property type="term" value="F:ATP binding"/>
    <property type="evidence" value="ECO:0007669"/>
    <property type="project" value="InterPro"/>
</dbReference>
<organism evidence="3 4">
    <name type="scientific">Spiroplasma eriocheiris</name>
    <dbReference type="NCBI Taxonomy" id="315358"/>
    <lineage>
        <taxon>Bacteria</taxon>
        <taxon>Bacillati</taxon>
        <taxon>Mycoplasmatota</taxon>
        <taxon>Mollicutes</taxon>
        <taxon>Entomoplasmatales</taxon>
        <taxon>Spiroplasmataceae</taxon>
        <taxon>Spiroplasma</taxon>
    </lineage>
</organism>
<dbReference type="PATRIC" id="fig|743698.3.peg.734"/>
<reference evidence="3 4" key="1">
    <citation type="journal article" date="2015" name="Genome Biol. Evol.">
        <title>Found and Lost: The Fates of Horizontally Acquired Genes in Arthropod-Symbiotic Spiroplasma.</title>
        <authorList>
            <person name="Lo W.S."/>
            <person name="Gasparich G.E."/>
            <person name="Kuo C.H."/>
        </authorList>
    </citation>
    <scope>NUCLEOTIDE SEQUENCE [LARGE SCALE GENOMIC DNA]</scope>
    <source>
        <strain evidence="4">TDA-040725-5</strain>
    </source>
</reference>
<evidence type="ECO:0000313" key="4">
    <source>
        <dbReference type="Proteomes" id="UP000035661"/>
    </source>
</evidence>
<dbReference type="STRING" id="315358.SERIO_v1c07310"/>
<dbReference type="Pfam" id="PF00005">
    <property type="entry name" value="ABC_tran"/>
    <property type="match status" value="1"/>
</dbReference>
<name>A0A0H3XLB7_9MOLU</name>
<dbReference type="KEGG" id="seri:SERIO_v1c07310"/>
<keyword evidence="4" id="KW-1185">Reference proteome</keyword>
<evidence type="ECO:0000259" key="2">
    <source>
        <dbReference type="Pfam" id="PF00005"/>
    </source>
</evidence>